<evidence type="ECO:0000256" key="6">
    <source>
        <dbReference type="SAM" id="MobiDB-lite"/>
    </source>
</evidence>
<dbReference type="InterPro" id="IPR021132">
    <property type="entry name" value="Ribosomal_eL18/eL18-A/B/_CS"/>
</dbReference>
<evidence type="ECO:0000256" key="2">
    <source>
        <dbReference type="ARBA" id="ARBA00022980"/>
    </source>
</evidence>
<protein>
    <recommendedName>
        <fullName evidence="4">Large ribosomal subunit protein eL18</fullName>
    </recommendedName>
    <alternativeName>
        <fullName evidence="5">60S ribosomal protein L18</fullName>
    </alternativeName>
</protein>
<sequence>MGIDINHKYDRKVARRAPKSDDIYLRLLVKLYRFLARRTGSKFNKIVLKRLFMSKINRPPLSLAKLVKMLKKPGNEEKTAVVIGTVTDDLRLYEVPKIKLCALRVTERARARILKAGGSIITFDQLALEAPRGKKTLIIQGRRNAREACRHFGKAPGVPHSHTKPYVRSKGRKFERARGRRKSRGFKV</sequence>
<organism evidence="8 9">
    <name type="scientific">Caerostris darwini</name>
    <dbReference type="NCBI Taxonomy" id="1538125"/>
    <lineage>
        <taxon>Eukaryota</taxon>
        <taxon>Metazoa</taxon>
        <taxon>Ecdysozoa</taxon>
        <taxon>Arthropoda</taxon>
        <taxon>Chelicerata</taxon>
        <taxon>Arachnida</taxon>
        <taxon>Araneae</taxon>
        <taxon>Araneomorphae</taxon>
        <taxon>Entelegynae</taxon>
        <taxon>Araneoidea</taxon>
        <taxon>Araneidae</taxon>
        <taxon>Caerostris</taxon>
    </lineage>
</organism>
<evidence type="ECO:0000313" key="8">
    <source>
        <dbReference type="EMBL" id="GIY32307.1"/>
    </source>
</evidence>
<dbReference type="PANTHER" id="PTHR10934">
    <property type="entry name" value="60S RIBOSOMAL PROTEIN L18"/>
    <property type="match status" value="1"/>
</dbReference>
<evidence type="ECO:0000259" key="7">
    <source>
        <dbReference type="Pfam" id="PF17135"/>
    </source>
</evidence>
<evidence type="ECO:0000256" key="4">
    <source>
        <dbReference type="ARBA" id="ARBA00035218"/>
    </source>
</evidence>
<dbReference type="InterPro" id="IPR021131">
    <property type="entry name" value="Ribosomal_uL15/eL18"/>
</dbReference>
<dbReference type="InterPro" id="IPR000039">
    <property type="entry name" value="Ribosomal_eL18"/>
</dbReference>
<evidence type="ECO:0000313" key="9">
    <source>
        <dbReference type="Proteomes" id="UP001054837"/>
    </source>
</evidence>
<feature type="domain" description="Large ribosomal subunit protein uL15/eL18" evidence="7">
    <location>
        <begin position="2"/>
        <end position="188"/>
    </location>
</feature>
<feature type="region of interest" description="Disordered" evidence="6">
    <location>
        <begin position="152"/>
        <end position="188"/>
    </location>
</feature>
<feature type="compositionally biased region" description="Basic residues" evidence="6">
    <location>
        <begin position="178"/>
        <end position="188"/>
    </location>
</feature>
<reference evidence="8 9" key="1">
    <citation type="submission" date="2021-06" db="EMBL/GenBank/DDBJ databases">
        <title>Caerostris darwini draft genome.</title>
        <authorList>
            <person name="Kono N."/>
            <person name="Arakawa K."/>
        </authorList>
    </citation>
    <scope>NUCLEOTIDE SEQUENCE [LARGE SCALE GENOMIC DNA]</scope>
</reference>
<dbReference type="EMBL" id="BPLQ01007770">
    <property type="protein sequence ID" value="GIY32307.1"/>
    <property type="molecule type" value="Genomic_DNA"/>
</dbReference>
<dbReference type="PROSITE" id="PS01106">
    <property type="entry name" value="RIBOSOMAL_L18E"/>
    <property type="match status" value="1"/>
</dbReference>
<dbReference type="FunFam" id="3.100.10.10:FF:000001">
    <property type="entry name" value="60S ribosomal protein L18"/>
    <property type="match status" value="1"/>
</dbReference>
<comment type="similarity">
    <text evidence="1">Belongs to the eukaryotic ribosomal protein eL18 family.</text>
</comment>
<evidence type="ECO:0000256" key="5">
    <source>
        <dbReference type="ARBA" id="ARBA00035323"/>
    </source>
</evidence>
<dbReference type="AlphaFoldDB" id="A0AAV4SIF6"/>
<keyword evidence="9" id="KW-1185">Reference proteome</keyword>
<evidence type="ECO:0000256" key="3">
    <source>
        <dbReference type="ARBA" id="ARBA00023274"/>
    </source>
</evidence>
<dbReference type="Pfam" id="PF17135">
    <property type="entry name" value="Ribosomal_L18"/>
    <property type="match status" value="1"/>
</dbReference>
<dbReference type="GO" id="GO:0003723">
    <property type="term" value="F:RNA binding"/>
    <property type="evidence" value="ECO:0007669"/>
    <property type="project" value="TreeGrafter"/>
</dbReference>
<dbReference type="GO" id="GO:0006412">
    <property type="term" value="P:translation"/>
    <property type="evidence" value="ECO:0007669"/>
    <property type="project" value="InterPro"/>
</dbReference>
<feature type="compositionally biased region" description="Basic residues" evidence="6">
    <location>
        <begin position="161"/>
        <end position="171"/>
    </location>
</feature>
<keyword evidence="3" id="KW-0687">Ribonucleoprotein</keyword>
<proteinExistence type="inferred from homology"/>
<dbReference type="InterPro" id="IPR036227">
    <property type="entry name" value="Ribosomal_uL15/eL18_sf"/>
</dbReference>
<dbReference type="SUPFAM" id="SSF52080">
    <property type="entry name" value="Ribosomal proteins L15p and L18e"/>
    <property type="match status" value="1"/>
</dbReference>
<evidence type="ECO:0000256" key="1">
    <source>
        <dbReference type="ARBA" id="ARBA00006815"/>
    </source>
</evidence>
<dbReference type="Proteomes" id="UP001054837">
    <property type="component" value="Unassembled WGS sequence"/>
</dbReference>
<accession>A0AAV4SIF6</accession>
<gene>
    <name evidence="8" type="primary">RpL18</name>
    <name evidence="8" type="ORF">CDAR_619671</name>
</gene>
<dbReference type="GO" id="GO:0003735">
    <property type="term" value="F:structural constituent of ribosome"/>
    <property type="evidence" value="ECO:0007669"/>
    <property type="project" value="InterPro"/>
</dbReference>
<name>A0AAV4SIF6_9ARAC</name>
<dbReference type="GO" id="GO:0022625">
    <property type="term" value="C:cytosolic large ribosomal subunit"/>
    <property type="evidence" value="ECO:0007669"/>
    <property type="project" value="TreeGrafter"/>
</dbReference>
<dbReference type="Gene3D" id="3.100.10.10">
    <property type="match status" value="1"/>
</dbReference>
<dbReference type="PANTHER" id="PTHR10934:SF2">
    <property type="entry name" value="LARGE RIBOSOMAL SUBUNIT PROTEIN EL18"/>
    <property type="match status" value="1"/>
</dbReference>
<keyword evidence="2 8" id="KW-0689">Ribosomal protein</keyword>
<comment type="caution">
    <text evidence="8">The sequence shown here is derived from an EMBL/GenBank/DDBJ whole genome shotgun (WGS) entry which is preliminary data.</text>
</comment>